<evidence type="ECO:0000313" key="1">
    <source>
        <dbReference type="EMBL" id="MPC41881.1"/>
    </source>
</evidence>
<keyword evidence="2" id="KW-1185">Reference proteome</keyword>
<proteinExistence type="predicted"/>
<dbReference type="Proteomes" id="UP000324222">
    <property type="component" value="Unassembled WGS sequence"/>
</dbReference>
<comment type="caution">
    <text evidence="1">The sequence shown here is derived from an EMBL/GenBank/DDBJ whole genome shotgun (WGS) entry which is preliminary data.</text>
</comment>
<protein>
    <submittedName>
        <fullName evidence="1">Uncharacterized protein</fullName>
    </submittedName>
</protein>
<gene>
    <name evidence="1" type="ORF">E2C01_035488</name>
</gene>
<organism evidence="1 2">
    <name type="scientific">Portunus trituberculatus</name>
    <name type="common">Swimming crab</name>
    <name type="synonym">Neptunus trituberculatus</name>
    <dbReference type="NCBI Taxonomy" id="210409"/>
    <lineage>
        <taxon>Eukaryota</taxon>
        <taxon>Metazoa</taxon>
        <taxon>Ecdysozoa</taxon>
        <taxon>Arthropoda</taxon>
        <taxon>Crustacea</taxon>
        <taxon>Multicrustacea</taxon>
        <taxon>Malacostraca</taxon>
        <taxon>Eumalacostraca</taxon>
        <taxon>Eucarida</taxon>
        <taxon>Decapoda</taxon>
        <taxon>Pleocyemata</taxon>
        <taxon>Brachyura</taxon>
        <taxon>Eubrachyura</taxon>
        <taxon>Portunoidea</taxon>
        <taxon>Portunidae</taxon>
        <taxon>Portuninae</taxon>
        <taxon>Portunus</taxon>
    </lineage>
</organism>
<evidence type="ECO:0000313" key="2">
    <source>
        <dbReference type="Proteomes" id="UP000324222"/>
    </source>
</evidence>
<reference evidence="1 2" key="1">
    <citation type="submission" date="2019-05" db="EMBL/GenBank/DDBJ databases">
        <title>Another draft genome of Portunus trituberculatus and its Hox gene families provides insights of decapod evolution.</title>
        <authorList>
            <person name="Jeong J.-H."/>
            <person name="Song I."/>
            <person name="Kim S."/>
            <person name="Choi T."/>
            <person name="Kim D."/>
            <person name="Ryu S."/>
            <person name="Kim W."/>
        </authorList>
    </citation>
    <scope>NUCLEOTIDE SEQUENCE [LARGE SCALE GENOMIC DNA]</scope>
    <source>
        <tissue evidence="1">Muscle</tissue>
    </source>
</reference>
<name>A0A5B7F4B5_PORTR</name>
<accession>A0A5B7F4B5</accession>
<dbReference type="AlphaFoldDB" id="A0A5B7F4B5"/>
<dbReference type="EMBL" id="VSRR010005220">
    <property type="protein sequence ID" value="MPC41881.1"/>
    <property type="molecule type" value="Genomic_DNA"/>
</dbReference>
<sequence length="129" mass="14239">MAGIGLILRHQLEQGVTGRNTSLERSTLDLREQTAEYEAAPQHEALNDSFETVDASPDSVIQGHKHDEFSGALLGRYANHSICLHGRDVNSSSSFNHCTCYTLQIITGRSGKSHNQAMFTSFFGKKQTK</sequence>